<dbReference type="RefSeq" id="XP_007312412.1">
    <property type="nucleotide sequence ID" value="XM_007312350.1"/>
</dbReference>
<feature type="compositionally biased region" description="Polar residues" evidence="1">
    <location>
        <begin position="450"/>
        <end position="462"/>
    </location>
</feature>
<dbReference type="KEGG" id="sla:SERLADRAFT_432098"/>
<dbReference type="HOGENOM" id="CLU_039764_0_0_1"/>
<name>F8NE00_SERL9</name>
<accession>F8NE00</accession>
<dbReference type="GeneID" id="18813917"/>
<dbReference type="AlphaFoldDB" id="F8NE00"/>
<proteinExistence type="predicted"/>
<dbReference type="EMBL" id="GL945428">
    <property type="protein sequence ID" value="EGO30528.1"/>
    <property type="molecule type" value="Genomic_DNA"/>
</dbReference>
<reference evidence="2" key="1">
    <citation type="submission" date="2011-04" db="EMBL/GenBank/DDBJ databases">
        <title>Evolution of plant cell wall degrading machinery underlies the functional diversity of forest fungi.</title>
        <authorList>
            <consortium name="US DOE Joint Genome Institute (JGI-PGF)"/>
            <person name="Eastwood D.C."/>
            <person name="Floudas D."/>
            <person name="Binder M."/>
            <person name="Majcherczyk A."/>
            <person name="Schneider P."/>
            <person name="Aerts A."/>
            <person name="Asiegbu F.O."/>
            <person name="Baker S.E."/>
            <person name="Barry K."/>
            <person name="Bendiksby M."/>
            <person name="Blumentritt M."/>
            <person name="Coutinho P.M."/>
            <person name="Cullen D."/>
            <person name="Cullen D."/>
            <person name="Gathman A."/>
            <person name="Goodell B."/>
            <person name="Henrissat B."/>
            <person name="Ihrmark K."/>
            <person name="Kauserud H."/>
            <person name="Kohler A."/>
            <person name="LaButti K."/>
            <person name="Lapidus A."/>
            <person name="Lavin J.L."/>
            <person name="Lee Y.-H."/>
            <person name="Lindquist E."/>
            <person name="Lilly W."/>
            <person name="Lucas S."/>
            <person name="Morin E."/>
            <person name="Murat C."/>
            <person name="Oguiza J.A."/>
            <person name="Park J."/>
            <person name="Pisabarro A.G."/>
            <person name="Riley R."/>
            <person name="Rosling A."/>
            <person name="Salamov A."/>
            <person name="Schmidt O."/>
            <person name="Schmutz J."/>
            <person name="Skrede I."/>
            <person name="Stenlid J."/>
            <person name="Wiebenga A."/>
            <person name="Xie X."/>
            <person name="Kues U."/>
            <person name="Hibbett D.S."/>
            <person name="Hoffmeister D."/>
            <person name="Hogberg N."/>
            <person name="Martin F."/>
            <person name="Grigoriev I.V."/>
            <person name="Watkinson S.C."/>
        </authorList>
    </citation>
    <scope>NUCLEOTIDE SEQUENCE</scope>
    <source>
        <strain evidence="2">S7.9</strain>
    </source>
</reference>
<dbReference type="Proteomes" id="UP000008064">
    <property type="component" value="Unassembled WGS sequence"/>
</dbReference>
<gene>
    <name evidence="2" type="ORF">SERLADRAFT_432098</name>
</gene>
<protein>
    <submittedName>
        <fullName evidence="2">Uncharacterized protein</fullName>
    </submittedName>
</protein>
<evidence type="ECO:0000313" key="2">
    <source>
        <dbReference type="EMBL" id="EGO30528.1"/>
    </source>
</evidence>
<dbReference type="OrthoDB" id="2506088at2759"/>
<evidence type="ECO:0000256" key="1">
    <source>
        <dbReference type="SAM" id="MobiDB-lite"/>
    </source>
</evidence>
<organism>
    <name type="scientific">Serpula lacrymans var. lacrymans (strain S7.9)</name>
    <name type="common">Dry rot fungus</name>
    <dbReference type="NCBI Taxonomy" id="578457"/>
    <lineage>
        <taxon>Eukaryota</taxon>
        <taxon>Fungi</taxon>
        <taxon>Dikarya</taxon>
        <taxon>Basidiomycota</taxon>
        <taxon>Agaricomycotina</taxon>
        <taxon>Agaricomycetes</taxon>
        <taxon>Agaricomycetidae</taxon>
        <taxon>Boletales</taxon>
        <taxon>Coniophorineae</taxon>
        <taxon>Serpulaceae</taxon>
        <taxon>Serpula</taxon>
    </lineage>
</organism>
<sequence length="521" mass="58093">MATTNSGIRDTANDLIIRHLLELGKQLCKREEGKPALPEAEARLESLSKDGLNSPQLGAEYICRYKGGLIGKHFKSLARVMPYLIYDLVPQDVLHAWSVIGDLVVLLWHTGIDNLEEYLKLGSSTRFTSATRCKSSDPVPWKSTCSSKIYIKSRRNSPGDQSMFLKALAFTTRNGDEAKVGSYVVVSSLSTGTPLQIGKIEEILVTEANRQFAAHVAFTYMDFLPALHANLQVPCLQITESQDVLPAEKFLCSVNVLHNCCTSNCSEFKTVPVRQEYSETTKLTKTVAHKQTNKYILNVYALHLIASVVPSSLCTKTPWVTNVQEIRLNAAKLVREKKTLVDAGGTTGADTTTNLDETPMPAVRMPAFDRTPFRRGKKKTISNWRTTAGANTPQHAHAPVSPQIQSPIRPGPSRIPVFPSSAPDHLQRVHSPMHGLNGLPAPYHYPPQMFSQPYESSSQPSFSPHLHHSISQSHAETSQLYRCSHHMFSQPSDLPPQPFYPFQPSFPHHHPYWNTQSRREN</sequence>
<feature type="region of interest" description="Disordered" evidence="1">
    <location>
        <begin position="450"/>
        <end position="473"/>
    </location>
</feature>